<feature type="compositionally biased region" description="Basic and acidic residues" evidence="3">
    <location>
        <begin position="10"/>
        <end position="19"/>
    </location>
</feature>
<dbReference type="InterPro" id="IPR042971">
    <property type="entry name" value="LEA_SMP"/>
</dbReference>
<protein>
    <recommendedName>
        <fullName evidence="4">SMP domain-containing protein</fullName>
    </recommendedName>
</protein>
<evidence type="ECO:0000256" key="1">
    <source>
        <dbReference type="ARBA" id="ARBA00010733"/>
    </source>
</evidence>
<evidence type="ECO:0000313" key="5">
    <source>
        <dbReference type="EMBL" id="KAK8565385.1"/>
    </source>
</evidence>
<evidence type="ECO:0000256" key="3">
    <source>
        <dbReference type="SAM" id="MobiDB-lite"/>
    </source>
</evidence>
<evidence type="ECO:0000313" key="6">
    <source>
        <dbReference type="Proteomes" id="UP001472677"/>
    </source>
</evidence>
<feature type="region of interest" description="Disordered" evidence="3">
    <location>
        <begin position="237"/>
        <end position="267"/>
    </location>
</feature>
<dbReference type="Proteomes" id="UP001472677">
    <property type="component" value="Unassembled WGS sequence"/>
</dbReference>
<feature type="domain" description="SMP" evidence="4">
    <location>
        <begin position="207"/>
        <end position="264"/>
    </location>
</feature>
<feature type="region of interest" description="Disordered" evidence="3">
    <location>
        <begin position="1"/>
        <end position="22"/>
    </location>
</feature>
<gene>
    <name evidence="5" type="ORF">V6N12_058948</name>
</gene>
<keyword evidence="2" id="KW-0677">Repeat</keyword>
<dbReference type="InterPro" id="IPR007011">
    <property type="entry name" value="LEA_SMP_dom"/>
</dbReference>
<keyword evidence="6" id="KW-1185">Reference proteome</keyword>
<dbReference type="EMBL" id="JBBPBM010000010">
    <property type="protein sequence ID" value="KAK8565385.1"/>
    <property type="molecule type" value="Genomic_DNA"/>
</dbReference>
<dbReference type="PANTHER" id="PTHR31174">
    <property type="entry name" value="SEED MATURATION FAMILY PROTEIN"/>
    <property type="match status" value="1"/>
</dbReference>
<name>A0ABR2EU67_9ROSI</name>
<evidence type="ECO:0000259" key="4">
    <source>
        <dbReference type="Pfam" id="PF04927"/>
    </source>
</evidence>
<comment type="caution">
    <text evidence="5">The sequence shown here is derived from an EMBL/GenBank/DDBJ whole genome shotgun (WGS) entry which is preliminary data.</text>
</comment>
<feature type="domain" description="SMP" evidence="4">
    <location>
        <begin position="141"/>
        <end position="198"/>
    </location>
</feature>
<sequence>MNQKQPQRPGADESHDQTEPIKFGDVFNVTGELASKPIGPQDAAAMQSAENMVLGQTTKKAPAAVMQSAANANERAGLVSRNQAGDQGVSVIKSNNDGGVLVTESVGGQVKYWIHSCMESRKPDVSAATTTPATLIDPAPITIGEALEVAALSASDKPIDQSDAAAIQAAEMRATGSSEISPGGIASEAQSAAVRNSQTNRFEDRATLSDVLQDARATLPKDKAVTREDADRVVAAEMRNNPDMKMTPGGVGEAMAAAARRNQNSTI</sequence>
<feature type="domain" description="SMP" evidence="4">
    <location>
        <begin position="21"/>
        <end position="76"/>
    </location>
</feature>
<dbReference type="PANTHER" id="PTHR31174:SF7">
    <property type="entry name" value="LATE EMBRYOGENESIS ABUNDANT PROTEIN 31-RELATED"/>
    <property type="match status" value="1"/>
</dbReference>
<dbReference type="Pfam" id="PF04927">
    <property type="entry name" value="SMP"/>
    <property type="match status" value="3"/>
</dbReference>
<reference evidence="5 6" key="1">
    <citation type="journal article" date="2024" name="G3 (Bethesda)">
        <title>Genome assembly of Hibiscus sabdariffa L. provides insights into metabolisms of medicinal natural products.</title>
        <authorList>
            <person name="Kim T."/>
        </authorList>
    </citation>
    <scope>NUCLEOTIDE SEQUENCE [LARGE SCALE GENOMIC DNA]</scope>
    <source>
        <strain evidence="5">TK-2024</strain>
        <tissue evidence="5">Old leaves</tissue>
    </source>
</reference>
<organism evidence="5 6">
    <name type="scientific">Hibiscus sabdariffa</name>
    <name type="common">roselle</name>
    <dbReference type="NCBI Taxonomy" id="183260"/>
    <lineage>
        <taxon>Eukaryota</taxon>
        <taxon>Viridiplantae</taxon>
        <taxon>Streptophyta</taxon>
        <taxon>Embryophyta</taxon>
        <taxon>Tracheophyta</taxon>
        <taxon>Spermatophyta</taxon>
        <taxon>Magnoliopsida</taxon>
        <taxon>eudicotyledons</taxon>
        <taxon>Gunneridae</taxon>
        <taxon>Pentapetalae</taxon>
        <taxon>rosids</taxon>
        <taxon>malvids</taxon>
        <taxon>Malvales</taxon>
        <taxon>Malvaceae</taxon>
        <taxon>Malvoideae</taxon>
        <taxon>Hibiscus</taxon>
    </lineage>
</organism>
<proteinExistence type="inferred from homology"/>
<evidence type="ECO:0000256" key="2">
    <source>
        <dbReference type="ARBA" id="ARBA00022737"/>
    </source>
</evidence>
<comment type="similarity">
    <text evidence="1">Belongs to the LEA type SMP family.</text>
</comment>
<accession>A0ABR2EU67</accession>